<feature type="domain" description="Flagellar hook-length control protein-like C-terminal" evidence="2">
    <location>
        <begin position="403"/>
        <end position="474"/>
    </location>
</feature>
<dbReference type="Pfam" id="PF02120">
    <property type="entry name" value="Flg_hook"/>
    <property type="match status" value="1"/>
</dbReference>
<keyword evidence="3" id="KW-0966">Cell projection</keyword>
<dbReference type="EMBL" id="CAJNBJ010000017">
    <property type="protein sequence ID" value="CAE6777512.1"/>
    <property type="molecule type" value="Genomic_DNA"/>
</dbReference>
<feature type="region of interest" description="Disordered" evidence="1">
    <location>
        <begin position="1"/>
        <end position="136"/>
    </location>
</feature>
<feature type="compositionally biased region" description="Basic and acidic residues" evidence="1">
    <location>
        <begin position="501"/>
        <end position="513"/>
    </location>
</feature>
<sequence length="525" mass="54951">MATDMHTLFGGLPTPSPSSLSDARDRYQAAQSTGSSHDFESMLGRAEARQANPRREAAASTPDSKNGVPSRSKMYSKPESTTQQFERSADVTSREQVVTRKEVTGERKDQLSEQEAPREHSESDEPSDEQSTAVNDAMVVAMNTSVNAAPPPTVQAHDTAELGTQPVQDAMNTVTAVGDPGPAITEASAPAMNVSMTAGEQAKTGAVPGTTSVPVAEVQDTAAPPKAGNAPSEPQAAAAVQGESIATPTQANNIEAPVVPEKAEPDTAKQAVAAVTLRKQDGQVQPQLQPNQADGSALVDAMAQGSAMSGSQGSGGAEQHLAQDSGRFSDSSGESHRPSANVLPTGEGNNRALFLDRMNGLGQPVSVATEGSSGGNDSGQSTGALHASDADRLGEFRGPTPFSQTVTLDLDPLDMGPLRVRVMMNDQTVHAHIRTEHGELGQGLLQQGQSLESSLRTTGLEMGMLRVTVDQQQGRGDNAWMFQQQQQQQGRSSSSNMSHAAGREDERGVRGERGVGSNDRVSIFA</sequence>
<dbReference type="InterPro" id="IPR038610">
    <property type="entry name" value="FliK-like_C_sf"/>
</dbReference>
<dbReference type="Gene3D" id="3.30.750.140">
    <property type="match status" value="1"/>
</dbReference>
<dbReference type="InterPro" id="IPR021136">
    <property type="entry name" value="Flagellar_hook_control-like_C"/>
</dbReference>
<evidence type="ECO:0000313" key="4">
    <source>
        <dbReference type="Proteomes" id="UP000675880"/>
    </source>
</evidence>
<evidence type="ECO:0000313" key="3">
    <source>
        <dbReference type="EMBL" id="CAE6777512.1"/>
    </source>
</evidence>
<organism evidence="3 4">
    <name type="scientific">Nitrospira defluvii</name>
    <dbReference type="NCBI Taxonomy" id="330214"/>
    <lineage>
        <taxon>Bacteria</taxon>
        <taxon>Pseudomonadati</taxon>
        <taxon>Nitrospirota</taxon>
        <taxon>Nitrospiria</taxon>
        <taxon>Nitrospirales</taxon>
        <taxon>Nitrospiraceae</taxon>
        <taxon>Nitrospira</taxon>
    </lineage>
</organism>
<protein>
    <submittedName>
        <fullName evidence="3">Flagellar hook-length control protein fliK</fullName>
    </submittedName>
</protein>
<comment type="caution">
    <text evidence="3">The sequence shown here is derived from an EMBL/GenBank/DDBJ whole genome shotgun (WGS) entry which is preliminary data.</text>
</comment>
<feature type="compositionally biased region" description="Basic and acidic residues" evidence="1">
    <location>
        <begin position="87"/>
        <end position="123"/>
    </location>
</feature>
<reference evidence="3 4" key="1">
    <citation type="submission" date="2021-02" db="EMBL/GenBank/DDBJ databases">
        <authorList>
            <person name="Han P."/>
        </authorList>
    </citation>
    <scope>NUCLEOTIDE SEQUENCE [LARGE SCALE GENOMIC DNA]</scope>
    <source>
        <strain evidence="3">Candidatus Nitrospira sp. ZN2</strain>
    </source>
</reference>
<keyword evidence="3" id="KW-0969">Cilium</keyword>
<feature type="region of interest" description="Disordered" evidence="1">
    <location>
        <begin position="363"/>
        <end position="386"/>
    </location>
</feature>
<keyword evidence="3" id="KW-0282">Flagellum</keyword>
<name>A0ABM8RXK8_9BACT</name>
<feature type="region of interest" description="Disordered" evidence="1">
    <location>
        <begin position="303"/>
        <end position="350"/>
    </location>
</feature>
<evidence type="ECO:0000256" key="1">
    <source>
        <dbReference type="SAM" id="MobiDB-lite"/>
    </source>
</evidence>
<accession>A0ABM8RXK8</accession>
<evidence type="ECO:0000259" key="2">
    <source>
        <dbReference type="Pfam" id="PF02120"/>
    </source>
</evidence>
<dbReference type="Proteomes" id="UP000675880">
    <property type="component" value="Unassembled WGS sequence"/>
</dbReference>
<keyword evidence="4" id="KW-1185">Reference proteome</keyword>
<proteinExistence type="predicted"/>
<gene>
    <name evidence="3" type="ORF">NSPZN2_40591</name>
</gene>
<feature type="region of interest" description="Disordered" evidence="1">
    <location>
        <begin position="482"/>
        <end position="525"/>
    </location>
</feature>
<feature type="region of interest" description="Disordered" evidence="1">
    <location>
        <begin position="222"/>
        <end position="241"/>
    </location>
</feature>